<dbReference type="EMBL" id="CAJVRM010000226">
    <property type="protein sequence ID" value="CAG8977615.1"/>
    <property type="molecule type" value="Genomic_DNA"/>
</dbReference>
<sequence>MAISDIHQQVFAPPPAAKFSENDRNTPVLPLYSSPYTEAAPPPPYMPPSAGFRQLPAPYKQQIPGPVQMRPRQNRRGAYYCIAVGAVVLLIIPAIIFGVVITRVNNDVDFSQRHGCISSTKEAFSTCDD</sequence>
<dbReference type="OrthoDB" id="10311671at2759"/>
<keyword evidence="2" id="KW-1133">Transmembrane helix</keyword>
<keyword evidence="2" id="KW-0812">Transmembrane</keyword>
<accession>A0A9N9LLM3</accession>
<evidence type="ECO:0000313" key="4">
    <source>
        <dbReference type="Proteomes" id="UP000701801"/>
    </source>
</evidence>
<evidence type="ECO:0000313" key="3">
    <source>
        <dbReference type="EMBL" id="CAG8977615.1"/>
    </source>
</evidence>
<gene>
    <name evidence="3" type="ORF">HYALB_00011718</name>
</gene>
<evidence type="ECO:0000256" key="2">
    <source>
        <dbReference type="SAM" id="Phobius"/>
    </source>
</evidence>
<comment type="caution">
    <text evidence="3">The sequence shown here is derived from an EMBL/GenBank/DDBJ whole genome shotgun (WGS) entry which is preliminary data.</text>
</comment>
<feature type="transmembrane region" description="Helical" evidence="2">
    <location>
        <begin position="78"/>
        <end position="101"/>
    </location>
</feature>
<keyword evidence="4" id="KW-1185">Reference proteome</keyword>
<organism evidence="3 4">
    <name type="scientific">Hymenoscyphus albidus</name>
    <dbReference type="NCBI Taxonomy" id="595503"/>
    <lineage>
        <taxon>Eukaryota</taxon>
        <taxon>Fungi</taxon>
        <taxon>Dikarya</taxon>
        <taxon>Ascomycota</taxon>
        <taxon>Pezizomycotina</taxon>
        <taxon>Leotiomycetes</taxon>
        <taxon>Helotiales</taxon>
        <taxon>Helotiaceae</taxon>
        <taxon>Hymenoscyphus</taxon>
    </lineage>
</organism>
<reference evidence="3" key="1">
    <citation type="submission" date="2021-07" db="EMBL/GenBank/DDBJ databases">
        <authorList>
            <person name="Durling M."/>
        </authorList>
    </citation>
    <scope>NUCLEOTIDE SEQUENCE</scope>
</reference>
<protein>
    <submittedName>
        <fullName evidence="3">Uncharacterized protein</fullName>
    </submittedName>
</protein>
<dbReference type="AlphaFoldDB" id="A0A9N9LLM3"/>
<feature type="region of interest" description="Disordered" evidence="1">
    <location>
        <begin position="14"/>
        <end position="35"/>
    </location>
</feature>
<name>A0A9N9LLM3_9HELO</name>
<dbReference type="Proteomes" id="UP000701801">
    <property type="component" value="Unassembled WGS sequence"/>
</dbReference>
<keyword evidence="2" id="KW-0472">Membrane</keyword>
<proteinExistence type="predicted"/>
<evidence type="ECO:0000256" key="1">
    <source>
        <dbReference type="SAM" id="MobiDB-lite"/>
    </source>
</evidence>